<proteinExistence type="predicted"/>
<keyword evidence="1" id="KW-0472">Membrane</keyword>
<dbReference type="AlphaFoldDB" id="A0A226DDP7"/>
<keyword evidence="3" id="KW-1185">Reference proteome</keyword>
<feature type="transmembrane region" description="Helical" evidence="1">
    <location>
        <begin position="243"/>
        <end position="266"/>
    </location>
</feature>
<gene>
    <name evidence="2" type="ORF">Fcan01_22059</name>
</gene>
<keyword evidence="1" id="KW-1133">Transmembrane helix</keyword>
<protein>
    <submittedName>
        <fullName evidence="2">Uncharacterized protein</fullName>
    </submittedName>
</protein>
<reference evidence="2 3" key="1">
    <citation type="submission" date="2015-12" db="EMBL/GenBank/DDBJ databases">
        <title>The genome of Folsomia candida.</title>
        <authorList>
            <person name="Faddeeva A."/>
            <person name="Derks M.F."/>
            <person name="Anvar Y."/>
            <person name="Smit S."/>
            <person name="Van Straalen N."/>
            <person name="Roelofs D."/>
        </authorList>
    </citation>
    <scope>NUCLEOTIDE SEQUENCE [LARGE SCALE GENOMIC DNA]</scope>
    <source>
        <strain evidence="2 3">VU population</strain>
        <tissue evidence="2">Whole body</tissue>
    </source>
</reference>
<accession>A0A226DDP7</accession>
<evidence type="ECO:0000313" key="3">
    <source>
        <dbReference type="Proteomes" id="UP000198287"/>
    </source>
</evidence>
<dbReference type="Proteomes" id="UP000198287">
    <property type="component" value="Unassembled WGS sequence"/>
</dbReference>
<dbReference type="EMBL" id="LNIX01000023">
    <property type="protein sequence ID" value="OXA43088.1"/>
    <property type="molecule type" value="Genomic_DNA"/>
</dbReference>
<name>A0A226DDP7_FOLCA</name>
<evidence type="ECO:0000313" key="2">
    <source>
        <dbReference type="EMBL" id="OXA43088.1"/>
    </source>
</evidence>
<keyword evidence="1" id="KW-0812">Transmembrane</keyword>
<comment type="caution">
    <text evidence="2">The sequence shown here is derived from an EMBL/GenBank/DDBJ whole genome shotgun (WGS) entry which is preliminary data.</text>
</comment>
<evidence type="ECO:0000256" key="1">
    <source>
        <dbReference type="SAM" id="Phobius"/>
    </source>
</evidence>
<organism evidence="2 3">
    <name type="scientific">Folsomia candida</name>
    <name type="common">Springtail</name>
    <dbReference type="NCBI Taxonomy" id="158441"/>
    <lineage>
        <taxon>Eukaryota</taxon>
        <taxon>Metazoa</taxon>
        <taxon>Ecdysozoa</taxon>
        <taxon>Arthropoda</taxon>
        <taxon>Hexapoda</taxon>
        <taxon>Collembola</taxon>
        <taxon>Entomobryomorpha</taxon>
        <taxon>Isotomoidea</taxon>
        <taxon>Isotomidae</taxon>
        <taxon>Proisotominae</taxon>
        <taxon>Folsomia</taxon>
    </lineage>
</organism>
<sequence>MIVQVKYYPPWETFLDIEGAQVLMPFDLLDETGLHTVGDFGNFRYLGFLNHVVQRVDPLVIYPGNYNVSQAYKRMALRLKDMIPLFEFSIPALHAQGTTLDAHATQQNQMYYKLSQEQSPLKSIDYNETDRLVNTLSTCAKVAFLDTKENVASILPFLNDNKDRVKYLSGEDSFFRVIRAWQIFPVRGNYAEKRLKFMLSSGIYFHWKAWFRLVKPPKLFHHYANWTYPRFDRVSQLDYNSKILAGLYACGICFAACVLFLVLEIWSASITKMLRKLKLC</sequence>